<keyword evidence="1" id="KW-0456">Lyase</keyword>
<reference evidence="5" key="1">
    <citation type="submission" date="2023-07" db="EMBL/GenBank/DDBJ databases">
        <title>Chromosome-level Genome Assembly of Striped Snakehead (Channa striata).</title>
        <authorList>
            <person name="Liu H."/>
        </authorList>
    </citation>
    <scope>NUCLEOTIDE SEQUENCE</scope>
    <source>
        <strain evidence="5">Gz</strain>
        <tissue evidence="5">Muscle</tissue>
    </source>
</reference>
<keyword evidence="4" id="KW-0472">Membrane</keyword>
<dbReference type="SUPFAM" id="SSF110857">
    <property type="entry name" value="Gamma-glutamyl cyclotransferase-like"/>
    <property type="match status" value="1"/>
</dbReference>
<evidence type="ECO:0000313" key="6">
    <source>
        <dbReference type="Proteomes" id="UP001187415"/>
    </source>
</evidence>
<organism evidence="5 6">
    <name type="scientific">Channa striata</name>
    <name type="common">Snakehead murrel</name>
    <name type="synonym">Ophicephalus striatus</name>
    <dbReference type="NCBI Taxonomy" id="64152"/>
    <lineage>
        <taxon>Eukaryota</taxon>
        <taxon>Metazoa</taxon>
        <taxon>Chordata</taxon>
        <taxon>Craniata</taxon>
        <taxon>Vertebrata</taxon>
        <taxon>Euteleostomi</taxon>
        <taxon>Actinopterygii</taxon>
        <taxon>Neopterygii</taxon>
        <taxon>Teleostei</taxon>
        <taxon>Neoteleostei</taxon>
        <taxon>Acanthomorphata</taxon>
        <taxon>Anabantaria</taxon>
        <taxon>Anabantiformes</taxon>
        <taxon>Channoidei</taxon>
        <taxon>Channidae</taxon>
        <taxon>Channa</taxon>
    </lineage>
</organism>
<dbReference type="CDD" id="cd06661">
    <property type="entry name" value="GGCT_like"/>
    <property type="match status" value="1"/>
</dbReference>
<evidence type="ECO:0000313" key="5">
    <source>
        <dbReference type="EMBL" id="KAK2815423.1"/>
    </source>
</evidence>
<feature type="binding site" evidence="3">
    <location>
        <begin position="86"/>
        <end position="91"/>
    </location>
    <ligand>
        <name>substrate</name>
    </ligand>
</feature>
<dbReference type="PANTHER" id="PTHR12935:SF14">
    <property type="entry name" value="GAMMA-GLUTAMYLCYCLOTRANSFERASE"/>
    <property type="match status" value="1"/>
</dbReference>
<evidence type="ECO:0000256" key="3">
    <source>
        <dbReference type="PIRSR" id="PIRSR617939-2"/>
    </source>
</evidence>
<protein>
    <recommendedName>
        <fullName evidence="7">Gamma-glutamylcyclotransferase</fullName>
    </recommendedName>
</protein>
<sequence>MGLGSRAGISMRMACECWKASTSVLTVPLTLSPRSPVPPEGSAVARLSFPPTSSLLIVLLSSTLVVLIFLLAQSGDNMDTSHTFLYFAYGSNLLKERLQLKNPSATVHCVARLKDYKLVFGNHKGLASDRWHGGVATIEHSPGDEVWGVVWRMNISDLESLDSQENVRLGAYSPVELSVKTKGQELNCRTYIMNSCVYAPPSPQYLKVIVMGAEQNGLPKDYQEKLRAIKTNMYEGPLPMMAELEKARRRAKERTSLCSDA</sequence>
<comment type="caution">
    <text evidence="5">The sequence shown here is derived from an EMBL/GenBank/DDBJ whole genome shotgun (WGS) entry which is preliminary data.</text>
</comment>
<dbReference type="InterPro" id="IPR017939">
    <property type="entry name" value="G-Glutamylcylcotransferase"/>
</dbReference>
<dbReference type="InterPro" id="IPR013024">
    <property type="entry name" value="GGCT-like"/>
</dbReference>
<evidence type="ECO:0008006" key="7">
    <source>
        <dbReference type="Google" id="ProtNLM"/>
    </source>
</evidence>
<feature type="binding site" evidence="3">
    <location>
        <position position="205"/>
    </location>
    <ligand>
        <name>substrate</name>
    </ligand>
</feature>
<evidence type="ECO:0000256" key="2">
    <source>
        <dbReference type="PIRSR" id="PIRSR617939-1"/>
    </source>
</evidence>
<dbReference type="GO" id="GO:0003839">
    <property type="term" value="F:gamma-glutamylcyclotransferase activity"/>
    <property type="evidence" value="ECO:0007669"/>
    <property type="project" value="InterPro"/>
</dbReference>
<keyword evidence="6" id="KW-1185">Reference proteome</keyword>
<keyword evidence="4" id="KW-1133">Transmembrane helix</keyword>
<proteinExistence type="predicted"/>
<evidence type="ECO:0000256" key="1">
    <source>
        <dbReference type="ARBA" id="ARBA00023239"/>
    </source>
</evidence>
<dbReference type="AlphaFoldDB" id="A0AA88IJ52"/>
<dbReference type="InterPro" id="IPR036568">
    <property type="entry name" value="GGCT-like_sf"/>
</dbReference>
<dbReference type="Gene3D" id="3.10.490.10">
    <property type="entry name" value="Gamma-glutamyl cyclotransferase-like"/>
    <property type="match status" value="1"/>
</dbReference>
<dbReference type="Proteomes" id="UP001187415">
    <property type="component" value="Unassembled WGS sequence"/>
</dbReference>
<dbReference type="EMBL" id="JAUPFM010000022">
    <property type="protein sequence ID" value="KAK2815423.1"/>
    <property type="molecule type" value="Genomic_DNA"/>
</dbReference>
<feature type="transmembrane region" description="Helical" evidence="4">
    <location>
        <begin position="52"/>
        <end position="72"/>
    </location>
</feature>
<accession>A0AA88IJ52</accession>
<dbReference type="PANTHER" id="PTHR12935">
    <property type="entry name" value="GAMMA-GLUTAMYLCYCLOTRANSFERASE"/>
    <property type="match status" value="1"/>
</dbReference>
<evidence type="ECO:0000256" key="4">
    <source>
        <dbReference type="SAM" id="Phobius"/>
    </source>
</evidence>
<feature type="active site" description="Proton acceptor" evidence="2">
    <location>
        <position position="165"/>
    </location>
</feature>
<gene>
    <name evidence="5" type="ORF">Q5P01_025890</name>
</gene>
<dbReference type="Pfam" id="PF13772">
    <property type="entry name" value="AIG2_2"/>
    <property type="match status" value="1"/>
</dbReference>
<name>A0AA88IJ52_CHASR</name>
<keyword evidence="4" id="KW-0812">Transmembrane</keyword>